<proteinExistence type="predicted"/>
<reference evidence="2 3" key="1">
    <citation type="submission" date="2019-09" db="EMBL/GenBank/DDBJ databases">
        <authorList>
            <person name="Chandra G."/>
            <person name="Truman W A."/>
        </authorList>
    </citation>
    <scope>NUCLEOTIDE SEQUENCE [LARGE SCALE GENOMIC DNA]</scope>
    <source>
        <strain evidence="2">PS645</strain>
    </source>
</reference>
<feature type="region of interest" description="Disordered" evidence="1">
    <location>
        <begin position="69"/>
        <end position="98"/>
    </location>
</feature>
<protein>
    <submittedName>
        <fullName evidence="2">Uncharacterized protein</fullName>
    </submittedName>
</protein>
<evidence type="ECO:0000313" key="3">
    <source>
        <dbReference type="Proteomes" id="UP000325607"/>
    </source>
</evidence>
<dbReference type="AlphaFoldDB" id="A0A5E6X3T0"/>
<feature type="compositionally biased region" description="Basic and acidic residues" evidence="1">
    <location>
        <begin position="71"/>
        <end position="88"/>
    </location>
</feature>
<organism evidence="2 3">
    <name type="scientific">Pseudomonas fluorescens</name>
    <dbReference type="NCBI Taxonomy" id="294"/>
    <lineage>
        <taxon>Bacteria</taxon>
        <taxon>Pseudomonadati</taxon>
        <taxon>Pseudomonadota</taxon>
        <taxon>Gammaproteobacteria</taxon>
        <taxon>Pseudomonadales</taxon>
        <taxon>Pseudomonadaceae</taxon>
        <taxon>Pseudomonas</taxon>
    </lineage>
</organism>
<accession>A0A5E6X3T0</accession>
<dbReference type="EMBL" id="CABVGX010000066">
    <property type="protein sequence ID" value="VVN35803.1"/>
    <property type="molecule type" value="Genomic_DNA"/>
</dbReference>
<gene>
    <name evidence="2" type="ORF">PS645_05089</name>
</gene>
<evidence type="ECO:0000256" key="1">
    <source>
        <dbReference type="SAM" id="MobiDB-lite"/>
    </source>
</evidence>
<sequence length="342" mass="36745">MHQHAITHAQFAEQDAFALAIVAQAQARSRQQIDQLRGGGSGSLAGAALQIAPRQQEQREHANRVEIQFTHARDRGPDAGDVSPADRQRHGHVHGQMPGAQIPHRAFEEGRATVEHDRCGQEQRHPAQDGVQFGAEIDVEFRPGRHGRHHRLKPQQAGHAELAQRLAILAGQLFTGAVGLIGVGGVADLAQFAQHLAQRQLCIGPAHMQAVVGQVQARFGDCGQAAQVFFDQPAARGATDAFHQQGGFGEVAVVMDERLLYVGAIIQSQLIDQLHGQAFWIGRGFTAMLVIIFQPPGHNRFGHRLATRTAELAGFAEDGGGEAAAGRHGQGAVVAGGWRGHY</sequence>
<name>A0A5E6X3T0_PSEFL</name>
<dbReference type="Proteomes" id="UP000325607">
    <property type="component" value="Unassembled WGS sequence"/>
</dbReference>
<evidence type="ECO:0000313" key="2">
    <source>
        <dbReference type="EMBL" id="VVN35803.1"/>
    </source>
</evidence>